<name>A0ABN6XJS3_9MICO</name>
<evidence type="ECO:0000313" key="3">
    <source>
        <dbReference type="Proteomes" id="UP001321498"/>
    </source>
</evidence>
<accession>A0ABN6XJS3</accession>
<gene>
    <name evidence="2" type="ORF">GCM10025866_10840</name>
</gene>
<organism evidence="2 3">
    <name type="scientific">Naasia aerilata</name>
    <dbReference type="NCBI Taxonomy" id="1162966"/>
    <lineage>
        <taxon>Bacteria</taxon>
        <taxon>Bacillati</taxon>
        <taxon>Actinomycetota</taxon>
        <taxon>Actinomycetes</taxon>
        <taxon>Micrococcales</taxon>
        <taxon>Microbacteriaceae</taxon>
        <taxon>Naasia</taxon>
    </lineage>
</organism>
<dbReference type="EMBL" id="AP027731">
    <property type="protein sequence ID" value="BDZ45175.1"/>
    <property type="molecule type" value="Genomic_DNA"/>
</dbReference>
<keyword evidence="1" id="KW-1133">Transmembrane helix</keyword>
<proteinExistence type="predicted"/>
<reference evidence="3" key="1">
    <citation type="journal article" date="2019" name="Int. J. Syst. Evol. Microbiol.">
        <title>The Global Catalogue of Microorganisms (GCM) 10K type strain sequencing project: providing services to taxonomists for standard genome sequencing and annotation.</title>
        <authorList>
            <consortium name="The Broad Institute Genomics Platform"/>
            <consortium name="The Broad Institute Genome Sequencing Center for Infectious Disease"/>
            <person name="Wu L."/>
            <person name="Ma J."/>
        </authorList>
    </citation>
    <scope>NUCLEOTIDE SEQUENCE [LARGE SCALE GENOMIC DNA]</scope>
    <source>
        <strain evidence="3">NBRC 108725</strain>
    </source>
</reference>
<feature type="transmembrane region" description="Helical" evidence="1">
    <location>
        <begin position="6"/>
        <end position="29"/>
    </location>
</feature>
<dbReference type="Proteomes" id="UP001321498">
    <property type="component" value="Chromosome"/>
</dbReference>
<keyword evidence="1" id="KW-0812">Transmembrane</keyword>
<protein>
    <recommendedName>
        <fullName evidence="4">Lysyl-tRNA synthetase</fullName>
    </recommendedName>
</protein>
<keyword evidence="1" id="KW-0472">Membrane</keyword>
<keyword evidence="3" id="KW-1185">Reference proteome</keyword>
<dbReference type="RefSeq" id="WP_286278566.1">
    <property type="nucleotide sequence ID" value="NZ_AP027731.1"/>
</dbReference>
<evidence type="ECO:0008006" key="4">
    <source>
        <dbReference type="Google" id="ProtNLM"/>
    </source>
</evidence>
<evidence type="ECO:0000256" key="1">
    <source>
        <dbReference type="SAM" id="Phobius"/>
    </source>
</evidence>
<sequence>MDYFWNAVWSVTPTILVGLVFWFILWSVIRADRHERKAQAKIEAEERARFAAGRPAAQ</sequence>
<evidence type="ECO:0000313" key="2">
    <source>
        <dbReference type="EMBL" id="BDZ45175.1"/>
    </source>
</evidence>